<dbReference type="GO" id="GO:0019693">
    <property type="term" value="P:ribose phosphate metabolic process"/>
    <property type="evidence" value="ECO:0007669"/>
    <property type="project" value="TreeGrafter"/>
</dbReference>
<dbReference type="GO" id="GO:0016787">
    <property type="term" value="F:hydrolase activity"/>
    <property type="evidence" value="ECO:0007669"/>
    <property type="project" value="UniProtKB-KW"/>
</dbReference>
<dbReference type="InterPro" id="IPR015797">
    <property type="entry name" value="NUDIX_hydrolase-like_dom_sf"/>
</dbReference>
<dbReference type="PROSITE" id="PS51462">
    <property type="entry name" value="NUDIX"/>
    <property type="match status" value="1"/>
</dbReference>
<dbReference type="Gene3D" id="3.90.79.10">
    <property type="entry name" value="Nucleoside Triphosphate Pyrophosphohydrolase"/>
    <property type="match status" value="1"/>
</dbReference>
<organism evidence="9 10">
    <name type="scientific">Pontibacter indicus</name>
    <dbReference type="NCBI Taxonomy" id="1317125"/>
    <lineage>
        <taxon>Bacteria</taxon>
        <taxon>Pseudomonadati</taxon>
        <taxon>Bacteroidota</taxon>
        <taxon>Cytophagia</taxon>
        <taxon>Cytophagales</taxon>
        <taxon>Hymenobacteraceae</taxon>
        <taxon>Pontibacter</taxon>
    </lineage>
</organism>
<dbReference type="SUPFAM" id="SSF55811">
    <property type="entry name" value="Nudix"/>
    <property type="match status" value="1"/>
</dbReference>
<feature type="domain" description="Nudix hydrolase" evidence="8">
    <location>
        <begin position="63"/>
        <end position="193"/>
    </location>
</feature>
<sequence>MALFCAVVSQLCTDNLHKMTKKGIERWKTLKSQVVFDHKWYTLRRDHVELPNGHQMDDYFVSVRPDVVLTFPITEDGHVLFVRQYKHAASDIFIELPGGVIDAHENDPKEAARRELLEETGYTSDDMELLLEVIDNPTKDTNKIYFFLMRNAREVSAQDLDESEHIEVLKVPLQEVGQMVLSGQIHVSGSVALCLLALRKLGL</sequence>
<keyword evidence="5" id="KW-0378">Hydrolase</keyword>
<evidence type="ECO:0000256" key="6">
    <source>
        <dbReference type="ARBA" id="ARBA00032162"/>
    </source>
</evidence>
<dbReference type="Proteomes" id="UP000187181">
    <property type="component" value="Unassembled WGS sequence"/>
</dbReference>
<evidence type="ECO:0000259" key="8">
    <source>
        <dbReference type="PROSITE" id="PS51462"/>
    </source>
</evidence>
<proteinExistence type="inferred from homology"/>
<dbReference type="PANTHER" id="PTHR11839:SF18">
    <property type="entry name" value="NUDIX HYDROLASE DOMAIN-CONTAINING PROTEIN"/>
    <property type="match status" value="1"/>
</dbReference>
<evidence type="ECO:0000313" key="9">
    <source>
        <dbReference type="EMBL" id="SIT93758.1"/>
    </source>
</evidence>
<protein>
    <recommendedName>
        <fullName evidence="4">GDP-mannose pyrophosphatase</fullName>
    </recommendedName>
    <alternativeName>
        <fullName evidence="6">GDP-mannose hydrolase</fullName>
    </alternativeName>
    <alternativeName>
        <fullName evidence="7">GDPMK</fullName>
    </alternativeName>
</protein>
<dbReference type="Pfam" id="PF00293">
    <property type="entry name" value="NUDIX"/>
    <property type="match status" value="1"/>
</dbReference>
<dbReference type="EMBL" id="FTPP01000003">
    <property type="protein sequence ID" value="SIT93758.1"/>
    <property type="molecule type" value="Genomic_DNA"/>
</dbReference>
<keyword evidence="10" id="KW-1185">Reference proteome</keyword>
<evidence type="ECO:0000256" key="2">
    <source>
        <dbReference type="ARBA" id="ARBA00001946"/>
    </source>
</evidence>
<evidence type="ECO:0000256" key="5">
    <source>
        <dbReference type="ARBA" id="ARBA00022801"/>
    </source>
</evidence>
<dbReference type="CDD" id="cd03424">
    <property type="entry name" value="NUDIX_ADPRase_Nudt5_UGPPase_Nudt14"/>
    <property type="match status" value="1"/>
</dbReference>
<evidence type="ECO:0000256" key="1">
    <source>
        <dbReference type="ARBA" id="ARBA00000847"/>
    </source>
</evidence>
<evidence type="ECO:0000256" key="3">
    <source>
        <dbReference type="ARBA" id="ARBA00007275"/>
    </source>
</evidence>
<dbReference type="AlphaFoldDB" id="A0A1R3XPG7"/>
<gene>
    <name evidence="9" type="ORF">SAMN05444128_3191</name>
</gene>
<evidence type="ECO:0000256" key="7">
    <source>
        <dbReference type="ARBA" id="ARBA00032272"/>
    </source>
</evidence>
<dbReference type="PANTHER" id="PTHR11839">
    <property type="entry name" value="UDP/ADP-SUGAR PYROPHOSPHATASE"/>
    <property type="match status" value="1"/>
</dbReference>
<name>A0A1R3XPG7_9BACT</name>
<accession>A0A1R3XPG7</accession>
<comment type="similarity">
    <text evidence="3">Belongs to the Nudix hydrolase family. NudK subfamily.</text>
</comment>
<reference evidence="10" key="1">
    <citation type="submission" date="2017-01" db="EMBL/GenBank/DDBJ databases">
        <authorList>
            <person name="Varghese N."/>
            <person name="Submissions S."/>
        </authorList>
    </citation>
    <scope>NUCLEOTIDE SEQUENCE [LARGE SCALE GENOMIC DNA]</scope>
    <source>
        <strain evidence="10">LP100</strain>
    </source>
</reference>
<dbReference type="GO" id="GO:0006753">
    <property type="term" value="P:nucleoside phosphate metabolic process"/>
    <property type="evidence" value="ECO:0007669"/>
    <property type="project" value="TreeGrafter"/>
</dbReference>
<evidence type="ECO:0000313" key="10">
    <source>
        <dbReference type="Proteomes" id="UP000187181"/>
    </source>
</evidence>
<comment type="cofactor">
    <cofactor evidence="2">
        <name>Mg(2+)</name>
        <dbReference type="ChEBI" id="CHEBI:18420"/>
    </cofactor>
</comment>
<dbReference type="STRING" id="1317125.SAMN05444128_3191"/>
<comment type="catalytic activity">
    <reaction evidence="1">
        <text>GDP-alpha-D-mannose + H2O = alpha-D-mannose 1-phosphate + GMP + 2 H(+)</text>
        <dbReference type="Rhea" id="RHEA:27978"/>
        <dbReference type="ChEBI" id="CHEBI:15377"/>
        <dbReference type="ChEBI" id="CHEBI:15378"/>
        <dbReference type="ChEBI" id="CHEBI:57527"/>
        <dbReference type="ChEBI" id="CHEBI:58115"/>
        <dbReference type="ChEBI" id="CHEBI:58409"/>
    </reaction>
</comment>
<dbReference type="InterPro" id="IPR000086">
    <property type="entry name" value="NUDIX_hydrolase_dom"/>
</dbReference>
<evidence type="ECO:0000256" key="4">
    <source>
        <dbReference type="ARBA" id="ARBA00016377"/>
    </source>
</evidence>